<dbReference type="AlphaFoldDB" id="A4JVB3"/>
<name>A4JVB3_BURVG</name>
<keyword evidence="1" id="KW-0614">Plasmid</keyword>
<gene>
    <name evidence="1" type="ordered locus">Bcep1808_7339</name>
</gene>
<reference evidence="1 2" key="1">
    <citation type="submission" date="2007-03" db="EMBL/GenBank/DDBJ databases">
        <title>Complete sequence of plasmid pBVIE03 of Burkholderia vietnamiensis G4.</title>
        <authorList>
            <consortium name="US DOE Joint Genome Institute"/>
            <person name="Copeland A."/>
            <person name="Lucas S."/>
            <person name="Lapidus A."/>
            <person name="Barry K."/>
            <person name="Detter J.C."/>
            <person name="Glavina del Rio T."/>
            <person name="Hammon N."/>
            <person name="Israni S."/>
            <person name="Dalin E."/>
            <person name="Tice H."/>
            <person name="Pitluck S."/>
            <person name="Chain P."/>
            <person name="Malfatti S."/>
            <person name="Shin M."/>
            <person name="Vergez L."/>
            <person name="Schmutz J."/>
            <person name="Larimer F."/>
            <person name="Land M."/>
            <person name="Hauser L."/>
            <person name="Kyrpides N."/>
            <person name="Tiedje J."/>
            <person name="Richardson P."/>
        </authorList>
    </citation>
    <scope>NUCLEOTIDE SEQUENCE [LARGE SCALE GENOMIC DNA]</scope>
    <source>
        <strain evidence="2">G4 / LMG 22486</strain>
        <plasmid evidence="1 2">pBVIE03</plasmid>
    </source>
</reference>
<accession>A4JVB3</accession>
<dbReference type="KEGG" id="bvi:Bcep1808_7339"/>
<evidence type="ECO:0000313" key="1">
    <source>
        <dbReference type="EMBL" id="ABO60216.1"/>
    </source>
</evidence>
<dbReference type="Proteomes" id="UP000002287">
    <property type="component" value="Plasmid pBVIE03"/>
</dbReference>
<dbReference type="EMBL" id="CP000619">
    <property type="protein sequence ID" value="ABO60216.1"/>
    <property type="molecule type" value="Genomic_DNA"/>
</dbReference>
<proteinExistence type="predicted"/>
<geneLocation type="plasmid" evidence="1 2">
    <name>pBVIE03</name>
</geneLocation>
<dbReference type="HOGENOM" id="CLU_1648979_0_0_4"/>
<evidence type="ECO:0000313" key="2">
    <source>
        <dbReference type="Proteomes" id="UP000002287"/>
    </source>
</evidence>
<protein>
    <submittedName>
        <fullName evidence="1">Uncharacterized protein</fullName>
    </submittedName>
</protein>
<organism evidence="1 2">
    <name type="scientific">Burkholderia vietnamiensis (strain G4 / LMG 22486)</name>
    <name type="common">Burkholderia cepacia (strain R1808)</name>
    <dbReference type="NCBI Taxonomy" id="269482"/>
    <lineage>
        <taxon>Bacteria</taxon>
        <taxon>Pseudomonadati</taxon>
        <taxon>Pseudomonadota</taxon>
        <taxon>Betaproteobacteria</taxon>
        <taxon>Burkholderiales</taxon>
        <taxon>Burkholderiaceae</taxon>
        <taxon>Burkholderia</taxon>
        <taxon>Burkholderia cepacia complex</taxon>
    </lineage>
</organism>
<sequence length="160" mass="17849">MLTATRGGSVVMGTLKFLVCSSDEPISRSFGYIVDAQTADEARLIYLSRIYAKDSIFRDSVLDLSMNLTFVERFYLGTPQETYRFEQTGLASVPDGVVAERVREFFATKPSLGEEFLKFMGDGDKSRVTEEMFEFIATHDGDGGVEVLELDNMPTLSALR</sequence>